<sequence length="82" mass="9285">MDSALLEKSVEHTIEKLNKLKINEDLAAELKWCLGSYRFDHNPDGLKMKSMLALELLKEVKSKSSRSVSKKLIADLEKAIVN</sequence>
<keyword evidence="2" id="KW-1185">Reference proteome</keyword>
<dbReference type="EMBL" id="CP002955">
    <property type="protein sequence ID" value="AEL28090.1"/>
    <property type="molecule type" value="Genomic_DNA"/>
</dbReference>
<dbReference type="Proteomes" id="UP000001635">
    <property type="component" value="Chromosome"/>
</dbReference>
<accession>G0IXU3</accession>
<dbReference type="AlphaFoldDB" id="G0IXU3"/>
<proteinExistence type="predicted"/>
<dbReference type="HOGENOM" id="CLU_2566251_0_0_10"/>
<gene>
    <name evidence="1" type="ordered locus">Cycma_4388</name>
</gene>
<protein>
    <submittedName>
        <fullName evidence="1">Uncharacterized protein</fullName>
    </submittedName>
</protein>
<dbReference type="OrthoDB" id="839653at2"/>
<evidence type="ECO:0000313" key="1">
    <source>
        <dbReference type="EMBL" id="AEL28090.1"/>
    </source>
</evidence>
<evidence type="ECO:0000313" key="2">
    <source>
        <dbReference type="Proteomes" id="UP000001635"/>
    </source>
</evidence>
<reference evidence="2" key="1">
    <citation type="submission" date="2011-07" db="EMBL/GenBank/DDBJ databases">
        <title>The complete genome of Cyclobacterium marinum DSM 745.</title>
        <authorList>
            <person name="Lucas S."/>
            <person name="Han J."/>
            <person name="Lapidus A."/>
            <person name="Bruce D."/>
            <person name="Goodwin L."/>
            <person name="Pitluck S."/>
            <person name="Peters L."/>
            <person name="Kyrpides N."/>
            <person name="Mavromatis K."/>
            <person name="Ivanova N."/>
            <person name="Ovchinnikova G."/>
            <person name="Chertkov O."/>
            <person name="Detter J.C."/>
            <person name="Tapia R."/>
            <person name="Han C."/>
            <person name="Land M."/>
            <person name="Hauser L."/>
            <person name="Markowitz V."/>
            <person name="Cheng J.-F."/>
            <person name="Hugenholtz P."/>
            <person name="Woyke T."/>
            <person name="Wu D."/>
            <person name="Tindall B."/>
            <person name="Schuetze A."/>
            <person name="Brambilla E."/>
            <person name="Klenk H.-P."/>
            <person name="Eisen J.A."/>
        </authorList>
    </citation>
    <scope>NUCLEOTIDE SEQUENCE [LARGE SCALE GENOMIC DNA]</scope>
    <source>
        <strain evidence="2">ATCC 25205 / DSM 745 / LMG 13164 / NCIMB 1802</strain>
    </source>
</reference>
<dbReference type="KEGG" id="cmr:Cycma_4388"/>
<organism evidence="1 2">
    <name type="scientific">Cyclobacterium marinum (strain ATCC 25205 / DSM 745 / LMG 13164 / NCIMB 1802)</name>
    <name type="common">Flectobacillus marinus</name>
    <dbReference type="NCBI Taxonomy" id="880070"/>
    <lineage>
        <taxon>Bacteria</taxon>
        <taxon>Pseudomonadati</taxon>
        <taxon>Bacteroidota</taxon>
        <taxon>Cytophagia</taxon>
        <taxon>Cytophagales</taxon>
        <taxon>Cyclobacteriaceae</taxon>
        <taxon>Cyclobacterium</taxon>
    </lineage>
</organism>
<dbReference type="STRING" id="880070.Cycma_4388"/>
<dbReference type="RefSeq" id="WP_014022374.1">
    <property type="nucleotide sequence ID" value="NC_015914.1"/>
</dbReference>
<name>G0IXU3_CYCMS</name>